<organism evidence="1">
    <name type="scientific">Timema californicum</name>
    <name type="common">California timema</name>
    <name type="synonym">Walking stick</name>
    <dbReference type="NCBI Taxonomy" id="61474"/>
    <lineage>
        <taxon>Eukaryota</taxon>
        <taxon>Metazoa</taxon>
        <taxon>Ecdysozoa</taxon>
        <taxon>Arthropoda</taxon>
        <taxon>Hexapoda</taxon>
        <taxon>Insecta</taxon>
        <taxon>Pterygota</taxon>
        <taxon>Neoptera</taxon>
        <taxon>Polyneoptera</taxon>
        <taxon>Phasmatodea</taxon>
        <taxon>Timematodea</taxon>
        <taxon>Timematoidea</taxon>
        <taxon>Timematidae</taxon>
        <taxon>Timema</taxon>
    </lineage>
</organism>
<proteinExistence type="predicted"/>
<reference evidence="1" key="1">
    <citation type="submission" date="2020-11" db="EMBL/GenBank/DDBJ databases">
        <authorList>
            <person name="Tran Van P."/>
        </authorList>
    </citation>
    <scope>NUCLEOTIDE SEQUENCE</scope>
</reference>
<protein>
    <submittedName>
        <fullName evidence="1">(California timema) hypothetical protein</fullName>
    </submittedName>
</protein>
<dbReference type="AlphaFoldDB" id="A0A7R9J5V3"/>
<evidence type="ECO:0000313" key="1">
    <source>
        <dbReference type="EMBL" id="CAD7573274.1"/>
    </source>
</evidence>
<sequence>MITRFARWGLLPQTPVEFSNTQPASVAYLAKALFVLSSEAEDGEIEVRVSAGRLDLEEAYPNLRGERVKNHLGKTILSTPNWYPIPDLLVIGSLVHLKSGALSHVATEAY</sequence>
<gene>
    <name evidence="1" type="ORF">TCMB3V08_LOCUS5913</name>
</gene>
<accession>A0A7R9J5V3</accession>
<dbReference type="EMBL" id="OE181507">
    <property type="protein sequence ID" value="CAD7573274.1"/>
    <property type="molecule type" value="Genomic_DNA"/>
</dbReference>
<name>A0A7R9J5V3_TIMCA</name>